<dbReference type="SUPFAM" id="SSF49879">
    <property type="entry name" value="SMAD/FHA domain"/>
    <property type="match status" value="1"/>
</dbReference>
<evidence type="ECO:0000313" key="5">
    <source>
        <dbReference type="Proteomes" id="UP000547973"/>
    </source>
</evidence>
<dbReference type="Gene3D" id="3.30.2320.60">
    <property type="entry name" value="FhaA, phosphopeptide-binding domain (DUF3662)"/>
    <property type="match status" value="1"/>
</dbReference>
<evidence type="ECO:0000256" key="2">
    <source>
        <dbReference type="SAM" id="MobiDB-lite"/>
    </source>
</evidence>
<keyword evidence="1" id="KW-0597">Phosphoprotein</keyword>
<name>A0A7Y9Z8N1_9MICO</name>
<dbReference type="InterPro" id="IPR008984">
    <property type="entry name" value="SMAD_FHA_dom_sf"/>
</dbReference>
<dbReference type="RefSeq" id="WP_062075687.1">
    <property type="nucleotide sequence ID" value="NZ_BBRC01000012.1"/>
</dbReference>
<dbReference type="PROSITE" id="PS50006">
    <property type="entry name" value="FHA_DOMAIN"/>
    <property type="match status" value="1"/>
</dbReference>
<dbReference type="Pfam" id="PF12401">
    <property type="entry name" value="FhaA_N"/>
    <property type="match status" value="1"/>
</dbReference>
<dbReference type="InterPro" id="IPR000253">
    <property type="entry name" value="FHA_dom"/>
</dbReference>
<proteinExistence type="predicted"/>
<dbReference type="SMART" id="SM00240">
    <property type="entry name" value="FHA"/>
    <property type="match status" value="1"/>
</dbReference>
<keyword evidence="5" id="KW-1185">Reference proteome</keyword>
<dbReference type="CDD" id="cd00060">
    <property type="entry name" value="FHA"/>
    <property type="match status" value="1"/>
</dbReference>
<dbReference type="InterPro" id="IPR042287">
    <property type="entry name" value="FhaA_N_sf"/>
</dbReference>
<gene>
    <name evidence="4" type="ORF">BKA03_000112</name>
</gene>
<reference evidence="4 5" key="1">
    <citation type="submission" date="2020-07" db="EMBL/GenBank/DDBJ databases">
        <title>Sequencing the genomes of 1000 actinobacteria strains.</title>
        <authorList>
            <person name="Klenk H.-P."/>
        </authorList>
    </citation>
    <scope>NUCLEOTIDE SEQUENCE [LARGE SCALE GENOMIC DNA]</scope>
    <source>
        <strain evidence="4 5">DSM 19970</strain>
    </source>
</reference>
<accession>A0A7Y9Z8N1</accession>
<organism evidence="4 5">
    <name type="scientific">Demequina lutea</name>
    <dbReference type="NCBI Taxonomy" id="431489"/>
    <lineage>
        <taxon>Bacteria</taxon>
        <taxon>Bacillati</taxon>
        <taxon>Actinomycetota</taxon>
        <taxon>Actinomycetes</taxon>
        <taxon>Micrococcales</taxon>
        <taxon>Demequinaceae</taxon>
        <taxon>Demequina</taxon>
    </lineage>
</organism>
<evidence type="ECO:0000259" key="3">
    <source>
        <dbReference type="PROSITE" id="PS50006"/>
    </source>
</evidence>
<protein>
    <recommendedName>
        <fullName evidence="3">FHA domain-containing protein</fullName>
    </recommendedName>
</protein>
<evidence type="ECO:0000313" key="4">
    <source>
        <dbReference type="EMBL" id="NYI39993.1"/>
    </source>
</evidence>
<dbReference type="Pfam" id="PF00498">
    <property type="entry name" value="FHA"/>
    <property type="match status" value="1"/>
</dbReference>
<dbReference type="InterPro" id="IPR022128">
    <property type="entry name" value="FhaA_N"/>
</dbReference>
<dbReference type="InterPro" id="IPR050923">
    <property type="entry name" value="Cell_Proc_Reg/RNA_Proc"/>
</dbReference>
<feature type="domain" description="FHA" evidence="3">
    <location>
        <begin position="156"/>
        <end position="205"/>
    </location>
</feature>
<dbReference type="OrthoDB" id="151099at2"/>
<comment type="caution">
    <text evidence="4">The sequence shown here is derived from an EMBL/GenBank/DDBJ whole genome shotgun (WGS) entry which is preliminary data.</text>
</comment>
<sequence length="235" mass="25825">MGVLDRFEKGVENVMQSAFAKTFRSGVKPVELSSALKRECDARAAVVDRQRTVVPNEYVLVLSPLDIENVQAWGDDALAREFEDALHDHADRQRYSFVGPVAVRFEEDESLATGRYSVQSRSTRGPAAPAGNGNGQSRYPLLDIDGKRYHLTGTTTTVGRGTEADLTVDDTGVSRLHVRFERSEYGTILTDLGSTNGTFVEDQRIREVTLVDGNAITIGRTTILYWDGLPAAEDA</sequence>
<dbReference type="Gene3D" id="2.60.200.20">
    <property type="match status" value="1"/>
</dbReference>
<dbReference type="EMBL" id="JACBZO010000001">
    <property type="protein sequence ID" value="NYI39993.1"/>
    <property type="molecule type" value="Genomic_DNA"/>
</dbReference>
<feature type="region of interest" description="Disordered" evidence="2">
    <location>
        <begin position="114"/>
        <end position="137"/>
    </location>
</feature>
<evidence type="ECO:0000256" key="1">
    <source>
        <dbReference type="ARBA" id="ARBA00022553"/>
    </source>
</evidence>
<dbReference type="Proteomes" id="UP000547973">
    <property type="component" value="Unassembled WGS sequence"/>
</dbReference>
<dbReference type="PANTHER" id="PTHR23308">
    <property type="entry name" value="NUCLEAR INHIBITOR OF PROTEIN PHOSPHATASE-1"/>
    <property type="match status" value="1"/>
</dbReference>
<dbReference type="AlphaFoldDB" id="A0A7Y9Z8N1"/>